<dbReference type="EMBL" id="BARU01000520">
    <property type="protein sequence ID" value="GAH21678.1"/>
    <property type="molecule type" value="Genomic_DNA"/>
</dbReference>
<sequence>MQIRKFDEELKIIKKLISILNRYNKLYKEISKDRCHSFDEYIRTGFTDEDEFIKPKLWVDIMQEILEFPKDE</sequence>
<name>X1FLM8_9ZZZZ</name>
<feature type="non-terminal residue" evidence="1">
    <location>
        <position position="72"/>
    </location>
</feature>
<reference evidence="1" key="1">
    <citation type="journal article" date="2014" name="Front. Microbiol.">
        <title>High frequency of phylogenetically diverse reductive dehalogenase-homologous genes in deep subseafloor sedimentary metagenomes.</title>
        <authorList>
            <person name="Kawai M."/>
            <person name="Futagami T."/>
            <person name="Toyoda A."/>
            <person name="Takaki Y."/>
            <person name="Nishi S."/>
            <person name="Hori S."/>
            <person name="Arai W."/>
            <person name="Tsubouchi T."/>
            <person name="Morono Y."/>
            <person name="Uchiyama I."/>
            <person name="Ito T."/>
            <person name="Fujiyama A."/>
            <person name="Inagaki F."/>
            <person name="Takami H."/>
        </authorList>
    </citation>
    <scope>NUCLEOTIDE SEQUENCE</scope>
    <source>
        <strain evidence="1">Expedition CK06-06</strain>
    </source>
</reference>
<proteinExistence type="predicted"/>
<comment type="caution">
    <text evidence="1">The sequence shown here is derived from an EMBL/GenBank/DDBJ whole genome shotgun (WGS) entry which is preliminary data.</text>
</comment>
<organism evidence="1">
    <name type="scientific">marine sediment metagenome</name>
    <dbReference type="NCBI Taxonomy" id="412755"/>
    <lineage>
        <taxon>unclassified sequences</taxon>
        <taxon>metagenomes</taxon>
        <taxon>ecological metagenomes</taxon>
    </lineage>
</organism>
<evidence type="ECO:0000313" key="1">
    <source>
        <dbReference type="EMBL" id="GAH21678.1"/>
    </source>
</evidence>
<accession>X1FLM8</accession>
<protein>
    <submittedName>
        <fullName evidence="1">Uncharacterized protein</fullName>
    </submittedName>
</protein>
<gene>
    <name evidence="1" type="ORF">S03H2_01708</name>
</gene>
<dbReference type="AlphaFoldDB" id="X1FLM8"/>